<dbReference type="GO" id="GO:0019521">
    <property type="term" value="P:D-gluconate metabolic process"/>
    <property type="evidence" value="ECO:0007669"/>
    <property type="project" value="UniProtKB-KW"/>
</dbReference>
<dbReference type="Proteomes" id="UP000294678">
    <property type="component" value="Unassembled WGS sequence"/>
</dbReference>
<dbReference type="Pfam" id="PF03446">
    <property type="entry name" value="NAD_binding_2"/>
    <property type="match status" value="1"/>
</dbReference>
<dbReference type="InterPro" id="IPR004849">
    <property type="entry name" value="6DGDH_YqeC"/>
</dbReference>
<dbReference type="NCBIfam" id="NF007161">
    <property type="entry name" value="PRK09599.1"/>
    <property type="match status" value="1"/>
</dbReference>
<dbReference type="PRINTS" id="PR00076">
    <property type="entry name" value="6PGDHDRGNASE"/>
</dbReference>
<dbReference type="Gene3D" id="1.10.1040.10">
    <property type="entry name" value="N-(1-d-carboxylethyl)-l-norvaline Dehydrogenase, domain 2"/>
    <property type="match status" value="1"/>
</dbReference>
<dbReference type="EMBL" id="SOBG01000001">
    <property type="protein sequence ID" value="TDT72430.1"/>
    <property type="molecule type" value="Genomic_DNA"/>
</dbReference>
<dbReference type="InterPro" id="IPR013328">
    <property type="entry name" value="6PGD_dom2"/>
</dbReference>
<dbReference type="InterPro" id="IPR006114">
    <property type="entry name" value="6PGDH_C"/>
</dbReference>
<dbReference type="PANTHER" id="PTHR11811">
    <property type="entry name" value="6-PHOSPHOGLUCONATE DEHYDROGENASE"/>
    <property type="match status" value="1"/>
</dbReference>
<dbReference type="InterPro" id="IPR006183">
    <property type="entry name" value="Pgluconate_DH"/>
</dbReference>
<dbReference type="SUPFAM" id="SSF48179">
    <property type="entry name" value="6-phosphogluconate dehydrogenase C-terminal domain-like"/>
    <property type="match status" value="1"/>
</dbReference>
<dbReference type="GO" id="GO:0006098">
    <property type="term" value="P:pentose-phosphate shunt"/>
    <property type="evidence" value="ECO:0007669"/>
    <property type="project" value="InterPro"/>
</dbReference>
<organism evidence="5 6">
    <name type="scientific">Hypnocyclicus thermotrophus</name>
    <dbReference type="NCBI Taxonomy" id="1627895"/>
    <lineage>
        <taxon>Bacteria</taxon>
        <taxon>Fusobacteriati</taxon>
        <taxon>Fusobacteriota</taxon>
        <taxon>Fusobacteriia</taxon>
        <taxon>Fusobacteriales</taxon>
        <taxon>Fusobacteriaceae</taxon>
        <taxon>Hypnocyclicus</taxon>
    </lineage>
</organism>
<dbReference type="NCBIfam" id="TIGR00872">
    <property type="entry name" value="gnd_rel"/>
    <property type="match status" value="1"/>
</dbReference>
<dbReference type="SMART" id="SM01350">
    <property type="entry name" value="6PGD"/>
    <property type="match status" value="1"/>
</dbReference>
<dbReference type="InterPro" id="IPR006115">
    <property type="entry name" value="6PGDH_NADP-bd"/>
</dbReference>
<dbReference type="RefSeq" id="WP_134112067.1">
    <property type="nucleotide sequence ID" value="NZ_SOBG01000001.1"/>
</dbReference>
<dbReference type="AlphaFoldDB" id="A0AA46I6G2"/>
<dbReference type="PROSITE" id="PS00895">
    <property type="entry name" value="3_HYDROXYISOBUT_DH"/>
    <property type="match status" value="1"/>
</dbReference>
<evidence type="ECO:0000313" key="5">
    <source>
        <dbReference type="EMBL" id="TDT72430.1"/>
    </source>
</evidence>
<dbReference type="InterPro" id="IPR036291">
    <property type="entry name" value="NAD(P)-bd_dom_sf"/>
</dbReference>
<comment type="caution">
    <text evidence="5">The sequence shown here is derived from an EMBL/GenBank/DDBJ whole genome shotgun (WGS) entry which is preliminary data.</text>
</comment>
<dbReference type="InterPro" id="IPR008927">
    <property type="entry name" value="6-PGluconate_DH-like_C_sf"/>
</dbReference>
<evidence type="ECO:0000313" key="6">
    <source>
        <dbReference type="Proteomes" id="UP000294678"/>
    </source>
</evidence>
<protein>
    <submittedName>
        <fullName evidence="5">6-phosphogluconate dehydrogenase</fullName>
    </submittedName>
</protein>
<accession>A0AA46I6G2</accession>
<reference evidence="5 6" key="1">
    <citation type="submission" date="2019-03" db="EMBL/GenBank/DDBJ databases">
        <title>Genomic Encyclopedia of Type Strains, Phase IV (KMG-IV): sequencing the most valuable type-strain genomes for metagenomic binning, comparative biology and taxonomic classification.</title>
        <authorList>
            <person name="Goeker M."/>
        </authorList>
    </citation>
    <scope>NUCLEOTIDE SEQUENCE [LARGE SCALE GENOMIC DNA]</scope>
    <source>
        <strain evidence="5 6">DSM 100055</strain>
    </source>
</reference>
<dbReference type="GO" id="GO:0016054">
    <property type="term" value="P:organic acid catabolic process"/>
    <property type="evidence" value="ECO:0007669"/>
    <property type="project" value="UniProtKB-ARBA"/>
</dbReference>
<dbReference type="SUPFAM" id="SSF51735">
    <property type="entry name" value="NAD(P)-binding Rossmann-fold domains"/>
    <property type="match status" value="1"/>
</dbReference>
<dbReference type="GO" id="GO:0050661">
    <property type="term" value="F:NADP binding"/>
    <property type="evidence" value="ECO:0007669"/>
    <property type="project" value="InterPro"/>
</dbReference>
<evidence type="ECO:0000256" key="1">
    <source>
        <dbReference type="ARBA" id="ARBA00008419"/>
    </source>
</evidence>
<dbReference type="InterPro" id="IPR002204">
    <property type="entry name" value="3-OH-isobutyrate_DH-rel_CS"/>
</dbReference>
<evidence type="ECO:0000256" key="2">
    <source>
        <dbReference type="ARBA" id="ARBA00023002"/>
    </source>
</evidence>
<keyword evidence="6" id="KW-1185">Reference proteome</keyword>
<keyword evidence="2" id="KW-0560">Oxidoreductase</keyword>
<comment type="similarity">
    <text evidence="1">Belongs to the 6-phosphogluconate dehydrogenase family.</text>
</comment>
<proteinExistence type="inferred from homology"/>
<evidence type="ECO:0000259" key="4">
    <source>
        <dbReference type="SMART" id="SM01350"/>
    </source>
</evidence>
<gene>
    <name evidence="5" type="ORF">EV215_0236</name>
</gene>
<feature type="domain" description="6-phosphogluconate dehydrogenase C-terminal" evidence="4">
    <location>
        <begin position="167"/>
        <end position="301"/>
    </location>
</feature>
<evidence type="ECO:0000256" key="3">
    <source>
        <dbReference type="ARBA" id="ARBA00023064"/>
    </source>
</evidence>
<dbReference type="Gene3D" id="3.40.50.720">
    <property type="entry name" value="NAD(P)-binding Rossmann-like Domain"/>
    <property type="match status" value="1"/>
</dbReference>
<sequence>MKLGMIGLGKMGSNMAKRLINFNHEVVVYDVNIDNVNSLKKYGAIASNSIEELINLLPEQKIIWVMVPAGEITENLINKLSNLLSKNDIIIDGGNSNYKESERRASFLKEKKIEFVDVGTSGGIWGLTEGYCLMVGGKKEVFEKTEPLYRSLAPENGYIYTGPSGSGHFVKMVHNGIEYGMMQAYAEGFELLHSKKEYDLDLHEISKVWDHGSVIRSWLLQLISNIFEDKDYIKDIRGYVPDSGEGRWTVEEAISQSVSMPVITLSLMQRFRSRKEETFSDKVLAALRNQFGGHEIKKGDK</sequence>
<dbReference type="GO" id="GO:0004616">
    <property type="term" value="F:phosphogluconate dehydrogenase (decarboxylating) activity"/>
    <property type="evidence" value="ECO:0007669"/>
    <property type="project" value="InterPro"/>
</dbReference>
<dbReference type="Pfam" id="PF00393">
    <property type="entry name" value="6PGD"/>
    <property type="match status" value="1"/>
</dbReference>
<name>A0AA46I6G2_9FUSO</name>
<keyword evidence="3" id="KW-0311">Gluconate utilization</keyword>